<name>A0ABX8ZQD3_9SPHN</name>
<gene>
    <name evidence="3" type="ORF">K3148_10115</name>
</gene>
<reference evidence="3 4" key="1">
    <citation type="submission" date="2021-08" db="EMBL/GenBank/DDBJ databases">
        <title>Comparative Genomics Analysis of the Genus Qipengyuania Reveals Extensive Genetic Diversity and Metabolic Versatility, Including the Description of Fifteen Novel Species.</title>
        <authorList>
            <person name="Liu Y."/>
        </authorList>
    </citation>
    <scope>NUCLEOTIDE SEQUENCE [LARGE SCALE GENOMIC DNA]</scope>
    <source>
        <strain evidence="3 4">1NDH13</strain>
    </source>
</reference>
<dbReference type="Gene3D" id="2.30.110.10">
    <property type="entry name" value="Electron Transport, Fmn-binding Protein, Chain A"/>
    <property type="match status" value="1"/>
</dbReference>
<dbReference type="SUPFAM" id="SSF50475">
    <property type="entry name" value="FMN-binding split barrel"/>
    <property type="match status" value="1"/>
</dbReference>
<accession>A0ABX8ZQD3</accession>
<keyword evidence="4" id="KW-1185">Reference proteome</keyword>
<dbReference type="InterPro" id="IPR024624">
    <property type="entry name" value="Pyridox_Oxase_Alr4036_FMN-bd"/>
</dbReference>
<feature type="domain" description="Pyridoxamine 5'-phosphate oxidase Alr4036 family FMN-binding" evidence="2">
    <location>
        <begin position="12"/>
        <end position="69"/>
    </location>
</feature>
<sequence length="163" mass="18506">MHTPVVATADADARIMVLRDFDAEDWTLRFHTDRRAPKVGVIGDGSPVGVLLYDREEKVQIRCRGRGWIEEDTALADTSWKESDAFARRCYLGAPPGEPRDEPSSGLPDWIEGQRPTEEQLEPARINFAVLIVEIEEADWYYLSNSGHRRALIDRDGGRWITP</sequence>
<dbReference type="EMBL" id="CP081295">
    <property type="protein sequence ID" value="QZD91232.1"/>
    <property type="molecule type" value="Genomic_DNA"/>
</dbReference>
<organism evidence="3 4">
    <name type="scientific">Qipengyuania aurantiaca</name>
    <dbReference type="NCBI Taxonomy" id="2867233"/>
    <lineage>
        <taxon>Bacteria</taxon>
        <taxon>Pseudomonadati</taxon>
        <taxon>Pseudomonadota</taxon>
        <taxon>Alphaproteobacteria</taxon>
        <taxon>Sphingomonadales</taxon>
        <taxon>Erythrobacteraceae</taxon>
        <taxon>Qipengyuania</taxon>
    </lineage>
</organism>
<dbReference type="Proteomes" id="UP000824281">
    <property type="component" value="Chromosome"/>
</dbReference>
<evidence type="ECO:0000256" key="1">
    <source>
        <dbReference type="SAM" id="MobiDB-lite"/>
    </source>
</evidence>
<proteinExistence type="predicted"/>
<feature type="region of interest" description="Disordered" evidence="1">
    <location>
        <begin position="91"/>
        <end position="112"/>
    </location>
</feature>
<evidence type="ECO:0000313" key="3">
    <source>
        <dbReference type="EMBL" id="QZD91232.1"/>
    </source>
</evidence>
<evidence type="ECO:0000313" key="4">
    <source>
        <dbReference type="Proteomes" id="UP000824281"/>
    </source>
</evidence>
<evidence type="ECO:0000259" key="2">
    <source>
        <dbReference type="Pfam" id="PF12766"/>
    </source>
</evidence>
<dbReference type="Pfam" id="PF12766">
    <property type="entry name" value="Pyridox_oxase_2"/>
    <property type="match status" value="1"/>
</dbReference>
<protein>
    <submittedName>
        <fullName evidence="3">Flavin-binding protein</fullName>
    </submittedName>
</protein>
<dbReference type="InterPro" id="IPR012349">
    <property type="entry name" value="Split_barrel_FMN-bd"/>
</dbReference>